<keyword evidence="3" id="KW-1185">Reference proteome</keyword>
<evidence type="ECO:0000256" key="1">
    <source>
        <dbReference type="SAM" id="MobiDB-lite"/>
    </source>
</evidence>
<evidence type="ECO:0000313" key="3">
    <source>
        <dbReference type="Proteomes" id="UP000436989"/>
    </source>
</evidence>
<dbReference type="AlphaFoldDB" id="A0A6N8GPY1"/>
<protein>
    <submittedName>
        <fullName evidence="2">Uncharacterized protein</fullName>
    </submittedName>
</protein>
<evidence type="ECO:0000313" key="2">
    <source>
        <dbReference type="EMBL" id="MUN62874.1"/>
    </source>
</evidence>
<dbReference type="EMBL" id="WOGU01000004">
    <property type="protein sequence ID" value="MUN62874.1"/>
    <property type="molecule type" value="Genomic_DNA"/>
</dbReference>
<sequence>MRDDENMEELADDIGEIGDAKEHIDLTPKQEMTPRRTMESIQRSLAPTAKLQTFTISDSTLKNIAAISRVAETQQATVASAMKPLLDVQSAWHKQFVVINSDIFKSLDLTQASLNLVASQLTGNTDFGIAQSAAKFAAHQTTWLKGIGPAIAAMHAAFYPPNLRSIESLQFEEVEQIVMVDGIPLYGLPRAATAEALIRADGASKRRDILGRRWKTISADCRTAVEGCTSGAVAPYISFAVAALDALDAGHTEAAQALAGSLVDAILNSYFGKNRTKYTPDRKGKRTKDAYDEFSVRQFIAFAPLWQTYQQFFVTDGDKVPTTFSRNATAHTVSPRQFSRRNALQGLMVACSLLYRLDEEAAIAESDESTMADGASESR</sequence>
<comment type="caution">
    <text evidence="2">The sequence shown here is derived from an EMBL/GenBank/DDBJ whole genome shotgun (WGS) entry which is preliminary data.</text>
</comment>
<gene>
    <name evidence="2" type="ORF">GMA12_06920</name>
</gene>
<accession>A0A6N8GPY1</accession>
<feature type="compositionally biased region" description="Basic and acidic residues" evidence="1">
    <location>
        <begin position="18"/>
        <end position="36"/>
    </location>
</feature>
<proteinExistence type="predicted"/>
<organism evidence="2 3">
    <name type="scientific">Kocuria sediminis</name>
    <dbReference type="NCBI Taxonomy" id="1038857"/>
    <lineage>
        <taxon>Bacteria</taxon>
        <taxon>Bacillati</taxon>
        <taxon>Actinomycetota</taxon>
        <taxon>Actinomycetes</taxon>
        <taxon>Micrococcales</taxon>
        <taxon>Micrococcaceae</taxon>
        <taxon>Kocuria</taxon>
    </lineage>
</organism>
<feature type="region of interest" description="Disordered" evidence="1">
    <location>
        <begin position="14"/>
        <end position="36"/>
    </location>
</feature>
<dbReference type="Proteomes" id="UP000436989">
    <property type="component" value="Unassembled WGS sequence"/>
</dbReference>
<name>A0A6N8GPY1_9MICC</name>
<reference evidence="2 3" key="1">
    <citation type="submission" date="2019-12" db="EMBL/GenBank/DDBJ databases">
        <authorList>
            <person name="Shi Y."/>
        </authorList>
    </citation>
    <scope>NUCLEOTIDE SEQUENCE [LARGE SCALE GENOMIC DNA]</scope>
    <source>
        <strain evidence="2 3">JCM 17929</strain>
    </source>
</reference>
<dbReference type="RefSeq" id="WP_156268427.1">
    <property type="nucleotide sequence ID" value="NZ_WOGU01000004.1"/>
</dbReference>